<evidence type="ECO:0000313" key="5">
    <source>
        <dbReference type="EMBL" id="SHI90747.1"/>
    </source>
</evidence>
<evidence type="ECO:0000256" key="3">
    <source>
        <dbReference type="ARBA" id="ARBA00022801"/>
    </source>
</evidence>
<proteinExistence type="predicted"/>
<evidence type="ECO:0000256" key="1">
    <source>
        <dbReference type="ARBA" id="ARBA00001946"/>
    </source>
</evidence>
<dbReference type="Pfam" id="PF08774">
    <property type="entry name" value="VRR_NUC"/>
    <property type="match status" value="1"/>
</dbReference>
<dbReference type="GO" id="GO:0003676">
    <property type="term" value="F:nucleic acid binding"/>
    <property type="evidence" value="ECO:0007669"/>
    <property type="project" value="InterPro"/>
</dbReference>
<evidence type="ECO:0000259" key="4">
    <source>
        <dbReference type="SMART" id="SM00990"/>
    </source>
</evidence>
<dbReference type="Proteomes" id="UP000184080">
    <property type="component" value="Unassembled WGS sequence"/>
</dbReference>
<dbReference type="InterPro" id="IPR014883">
    <property type="entry name" value="VRR_NUC"/>
</dbReference>
<organism evidence="5 6">
    <name type="scientific">Clostridium amylolyticum</name>
    <dbReference type="NCBI Taxonomy" id="1121298"/>
    <lineage>
        <taxon>Bacteria</taxon>
        <taxon>Bacillati</taxon>
        <taxon>Bacillota</taxon>
        <taxon>Clostridia</taxon>
        <taxon>Eubacteriales</taxon>
        <taxon>Clostridiaceae</taxon>
        <taxon>Clostridium</taxon>
    </lineage>
</organism>
<keyword evidence="3" id="KW-0378">Hydrolase</keyword>
<dbReference type="AlphaFoldDB" id="A0A1M6EZ72"/>
<name>A0A1M6EZ72_9CLOT</name>
<dbReference type="GO" id="GO:0004518">
    <property type="term" value="F:nuclease activity"/>
    <property type="evidence" value="ECO:0007669"/>
    <property type="project" value="UniProtKB-KW"/>
</dbReference>
<dbReference type="EMBL" id="FQZO01000002">
    <property type="protein sequence ID" value="SHI90747.1"/>
    <property type="molecule type" value="Genomic_DNA"/>
</dbReference>
<dbReference type="Gene3D" id="3.40.1350.10">
    <property type="match status" value="1"/>
</dbReference>
<feature type="domain" description="VRR-NUC" evidence="4">
    <location>
        <begin position="11"/>
        <end position="91"/>
    </location>
</feature>
<keyword evidence="2" id="KW-0540">Nuclease</keyword>
<comment type="cofactor">
    <cofactor evidence="1">
        <name>Mg(2+)</name>
        <dbReference type="ChEBI" id="CHEBI:18420"/>
    </cofactor>
</comment>
<evidence type="ECO:0000313" key="6">
    <source>
        <dbReference type="Proteomes" id="UP000184080"/>
    </source>
</evidence>
<dbReference type="SMART" id="SM00990">
    <property type="entry name" value="VRR_NUC"/>
    <property type="match status" value="1"/>
</dbReference>
<accession>A0A1M6EZ72</accession>
<keyword evidence="6" id="KW-1185">Reference proteome</keyword>
<dbReference type="InterPro" id="IPR011856">
    <property type="entry name" value="tRNA_endonuc-like_dom_sf"/>
</dbReference>
<dbReference type="STRING" id="1121298.SAMN05444401_1748"/>
<gene>
    <name evidence="5" type="ORF">SAMN05444401_1748</name>
</gene>
<evidence type="ECO:0000256" key="2">
    <source>
        <dbReference type="ARBA" id="ARBA00022722"/>
    </source>
</evidence>
<dbReference type="GO" id="GO:0016788">
    <property type="term" value="F:hydrolase activity, acting on ester bonds"/>
    <property type="evidence" value="ECO:0007669"/>
    <property type="project" value="InterPro"/>
</dbReference>
<reference evidence="5 6" key="1">
    <citation type="submission" date="2016-11" db="EMBL/GenBank/DDBJ databases">
        <authorList>
            <person name="Jaros S."/>
            <person name="Januszkiewicz K."/>
            <person name="Wedrychowicz H."/>
        </authorList>
    </citation>
    <scope>NUCLEOTIDE SEQUENCE [LARGE SCALE GENOMIC DNA]</scope>
    <source>
        <strain evidence="5 6">DSM 21864</strain>
    </source>
</reference>
<sequence>MFPLKKEGDILQESTIEKRLKKEIELIGGKALKFVSPGMSGVPDRIVLLPHGKLIFVELKAPGEKPRPIQNKRIKELRALGFRVEIIDSIEKVLEFMEEVVV</sequence>
<protein>
    <submittedName>
        <fullName evidence="5">VRR-NUC domain-containing protein</fullName>
    </submittedName>
</protein>